<evidence type="ECO:0000313" key="2">
    <source>
        <dbReference type="EMBL" id="RFU32669.1"/>
    </source>
</evidence>
<feature type="non-terminal residue" evidence="2">
    <location>
        <position position="1"/>
    </location>
</feature>
<gene>
    <name evidence="2" type="ORF">B7463_g3683</name>
</gene>
<dbReference type="Proteomes" id="UP000258309">
    <property type="component" value="Unassembled WGS sequence"/>
</dbReference>
<proteinExistence type="predicted"/>
<feature type="non-terminal residue" evidence="2">
    <location>
        <position position="197"/>
    </location>
</feature>
<organism evidence="2 3">
    <name type="scientific">Scytalidium lignicola</name>
    <name type="common">Hyphomycete</name>
    <dbReference type="NCBI Taxonomy" id="5539"/>
    <lineage>
        <taxon>Eukaryota</taxon>
        <taxon>Fungi</taxon>
        <taxon>Dikarya</taxon>
        <taxon>Ascomycota</taxon>
        <taxon>Pezizomycotina</taxon>
        <taxon>Leotiomycetes</taxon>
        <taxon>Leotiomycetes incertae sedis</taxon>
        <taxon>Scytalidium</taxon>
    </lineage>
</organism>
<feature type="compositionally biased region" description="Basic and acidic residues" evidence="1">
    <location>
        <begin position="106"/>
        <end position="116"/>
    </location>
</feature>
<protein>
    <submittedName>
        <fullName evidence="2">Uncharacterized protein</fullName>
    </submittedName>
</protein>
<dbReference type="EMBL" id="NCSJ02000050">
    <property type="protein sequence ID" value="RFU32669.1"/>
    <property type="molecule type" value="Genomic_DNA"/>
</dbReference>
<accession>A0A3E2HGY1</accession>
<feature type="region of interest" description="Disordered" evidence="1">
    <location>
        <begin position="102"/>
        <end position="121"/>
    </location>
</feature>
<keyword evidence="3" id="KW-1185">Reference proteome</keyword>
<name>A0A3E2HGY1_SCYLI</name>
<comment type="caution">
    <text evidence="2">The sequence shown here is derived from an EMBL/GenBank/DDBJ whole genome shotgun (WGS) entry which is preliminary data.</text>
</comment>
<sequence length="197" mass="21657">MVLEGRKFCFDAKHHQGRGEKCVNPSTVDHVRKGSDAAAHRRRKPKGRLAARNFGWAVANGYQAVSPDLPTATRQKAALPSQARARAATLQLDPKSELITGCGKRPTSDHFSDDRANPGPPMAQNAVLGEDKYPTVRTYCNYGAWPPLLQYTVYLNGVMLQYYSLQYQHLGQKESSSSPLCSASRVGLNLALDWGDV</sequence>
<evidence type="ECO:0000313" key="3">
    <source>
        <dbReference type="Proteomes" id="UP000258309"/>
    </source>
</evidence>
<reference evidence="2 3" key="1">
    <citation type="submission" date="2018-05" db="EMBL/GenBank/DDBJ databases">
        <title>Draft genome sequence of Scytalidium lignicola DSM 105466, a ubiquitous saprotrophic fungus.</title>
        <authorList>
            <person name="Buettner E."/>
            <person name="Gebauer A.M."/>
            <person name="Hofrichter M."/>
            <person name="Liers C."/>
            <person name="Kellner H."/>
        </authorList>
    </citation>
    <scope>NUCLEOTIDE SEQUENCE [LARGE SCALE GENOMIC DNA]</scope>
    <source>
        <strain evidence="2 3">DSM 105466</strain>
    </source>
</reference>
<evidence type="ECO:0000256" key="1">
    <source>
        <dbReference type="SAM" id="MobiDB-lite"/>
    </source>
</evidence>
<dbReference type="AlphaFoldDB" id="A0A3E2HGY1"/>